<evidence type="ECO:0000256" key="5">
    <source>
        <dbReference type="ARBA" id="ARBA00037585"/>
    </source>
</evidence>
<evidence type="ECO:0000256" key="7">
    <source>
        <dbReference type="ARBA" id="ARBA00041661"/>
    </source>
</evidence>
<feature type="domain" description="MRH" evidence="9">
    <location>
        <begin position="94"/>
        <end position="233"/>
    </location>
</feature>
<dbReference type="InterPro" id="IPR009011">
    <property type="entry name" value="Man6P_isomerase_rcpt-bd_dom_sf"/>
</dbReference>
<dbReference type="InterPro" id="IPR045149">
    <property type="entry name" value="OS-9-like"/>
</dbReference>
<dbReference type="Pfam" id="PF07915">
    <property type="entry name" value="PRKCSH"/>
    <property type="match status" value="2"/>
</dbReference>
<evidence type="ECO:0000256" key="2">
    <source>
        <dbReference type="ARBA" id="ARBA00022729"/>
    </source>
</evidence>
<dbReference type="RefSeq" id="XP_065656303.1">
    <property type="nucleotide sequence ID" value="XM_065800231.1"/>
</dbReference>
<dbReference type="PROSITE" id="PS51914">
    <property type="entry name" value="MRH"/>
    <property type="match status" value="2"/>
</dbReference>
<keyword evidence="4" id="KW-1015">Disulfide bond</keyword>
<dbReference type="PANTHER" id="PTHR15414:SF0">
    <property type="entry name" value="ENDOPLASMIC RETICULUM LECTIN 1"/>
    <property type="match status" value="1"/>
</dbReference>
<evidence type="ECO:0000313" key="10">
    <source>
        <dbReference type="Proteomes" id="UP001652625"/>
    </source>
</evidence>
<dbReference type="Proteomes" id="UP001652625">
    <property type="component" value="Chromosome 06"/>
</dbReference>
<protein>
    <recommendedName>
        <fullName evidence="6">Endoplasmic reticulum lectin 1</fullName>
    </recommendedName>
    <alternativeName>
        <fullName evidence="7">ER lectin</fullName>
    </alternativeName>
</protein>
<dbReference type="InterPro" id="IPR044865">
    <property type="entry name" value="MRH_dom"/>
</dbReference>
<evidence type="ECO:0000256" key="3">
    <source>
        <dbReference type="ARBA" id="ARBA00022824"/>
    </source>
</evidence>
<evidence type="ECO:0000256" key="6">
    <source>
        <dbReference type="ARBA" id="ARBA00041108"/>
    </source>
</evidence>
<dbReference type="InterPro" id="IPR012913">
    <property type="entry name" value="OS9-like_dom"/>
</dbReference>
<sequence>MLQGKIKIFFLLTKVLLVYTREFDDQVQYQISWKEPFKQKLNPDDQNVFIQTNDNEQYQCIVPDAKDEYQDDAYIEGYQSPEALFQNLFLSSTAICSLKLEPYWTYQLCHGYSITQYHEESYTDEGVTKLHRVSEFNLGVFNPEERLEFKKKASSPVLEKEKKVPKQKFNDQEAPYFLIEMSHGDPCDLTGEPRRTSVFYICHLSADNELLSIKEVTTCHYEVIVLTSVLCLNPNYKMKTKTVHEIKCHALGDSPSKPMKLTSEYTQLFPSVAPIVTEQSLHRAKAKPNIDLDINRRFLNGEYCLTGGTGWWQYEFCNGKFVNQFHVEANRRTATIRLGSWNKEEHIKWFKSKKNLSKEQKHVVHLYTGGDFCDLIGEPRKTFVYLMCRPGNGQELIISMLEEKSCQYKVTVESPILCQFIENVDELGLFTSIK</sequence>
<evidence type="ECO:0000256" key="8">
    <source>
        <dbReference type="SAM" id="SignalP"/>
    </source>
</evidence>
<evidence type="ECO:0000313" key="11">
    <source>
        <dbReference type="RefSeq" id="XP_065656303.1"/>
    </source>
</evidence>
<feature type="chain" id="PRO_5046100723" description="Endoplasmic reticulum lectin 1" evidence="8">
    <location>
        <begin position="21"/>
        <end position="434"/>
    </location>
</feature>
<dbReference type="SUPFAM" id="SSF50911">
    <property type="entry name" value="Mannose 6-phosphate receptor domain"/>
    <property type="match status" value="2"/>
</dbReference>
<proteinExistence type="predicted"/>
<evidence type="ECO:0000256" key="4">
    <source>
        <dbReference type="ARBA" id="ARBA00023157"/>
    </source>
</evidence>
<evidence type="ECO:0000256" key="1">
    <source>
        <dbReference type="ARBA" id="ARBA00004240"/>
    </source>
</evidence>
<comment type="function">
    <text evidence="5">Probable lectin that binds selectively to improperly folded lumenal proteins. May function in endoplasmic reticulum quality control and endoplasmic reticulum-associated degradation (ERAD) of both non-glycosylated proteins and glycoproteins.</text>
</comment>
<keyword evidence="10" id="KW-1185">Reference proteome</keyword>
<comment type="subcellular location">
    <subcellularLocation>
        <location evidence="1">Endoplasmic reticulum</location>
    </subcellularLocation>
</comment>
<feature type="signal peptide" evidence="8">
    <location>
        <begin position="1"/>
        <end position="20"/>
    </location>
</feature>
<name>A0ABM4C414_HYDVU</name>
<feature type="domain" description="MRH" evidence="9">
    <location>
        <begin position="302"/>
        <end position="420"/>
    </location>
</feature>
<dbReference type="Gene3D" id="2.70.130.10">
    <property type="entry name" value="Mannose-6-phosphate receptor binding domain"/>
    <property type="match status" value="2"/>
</dbReference>
<accession>A0ABM4C414</accession>
<dbReference type="GeneID" id="100213646"/>
<organism evidence="10 11">
    <name type="scientific">Hydra vulgaris</name>
    <name type="common">Hydra</name>
    <name type="synonym">Hydra attenuata</name>
    <dbReference type="NCBI Taxonomy" id="6087"/>
    <lineage>
        <taxon>Eukaryota</taxon>
        <taxon>Metazoa</taxon>
        <taxon>Cnidaria</taxon>
        <taxon>Hydrozoa</taxon>
        <taxon>Hydroidolina</taxon>
        <taxon>Anthoathecata</taxon>
        <taxon>Aplanulata</taxon>
        <taxon>Hydridae</taxon>
        <taxon>Hydra</taxon>
    </lineage>
</organism>
<keyword evidence="2 8" id="KW-0732">Signal</keyword>
<gene>
    <name evidence="11" type="primary">LOC100213646</name>
</gene>
<dbReference type="PANTHER" id="PTHR15414">
    <property type="entry name" value="OS-9-RELATED"/>
    <property type="match status" value="1"/>
</dbReference>
<evidence type="ECO:0000259" key="9">
    <source>
        <dbReference type="PROSITE" id="PS51914"/>
    </source>
</evidence>
<keyword evidence="3" id="KW-0256">Endoplasmic reticulum</keyword>
<reference evidence="11" key="1">
    <citation type="submission" date="2025-08" db="UniProtKB">
        <authorList>
            <consortium name="RefSeq"/>
        </authorList>
    </citation>
    <scope>IDENTIFICATION</scope>
</reference>